<protein>
    <submittedName>
        <fullName evidence="1">10607_t:CDS:1</fullName>
    </submittedName>
</protein>
<evidence type="ECO:0000313" key="2">
    <source>
        <dbReference type="Proteomes" id="UP000789901"/>
    </source>
</evidence>
<gene>
    <name evidence="1" type="ORF">GMARGA_LOCUS11207</name>
</gene>
<proteinExistence type="predicted"/>
<sequence length="233" mass="27680">MANNEDIPPDCREPFLNLINTQTELKELELNYFSTSNYLTFLRQEMLQTKSQSLRKLILQGIKFDKDSLSNIAPNLEILSIKCLFGNPFGKGKNNLHNLQKLKLEDNQIELNRIILNAKYKSLKFFRIKEKELDNKVKKKFVLLLSQNYPNITTLCYITNNLIFFLAFKIFRKLCQLQIEEFFYYDLPYSNQDYLQALVKYLPNSLKILNLLNVHDYSYKNLDCFLQDFDVER</sequence>
<accession>A0ABN7UXZ7</accession>
<comment type="caution">
    <text evidence="1">The sequence shown here is derived from an EMBL/GenBank/DDBJ whole genome shotgun (WGS) entry which is preliminary data.</text>
</comment>
<dbReference type="Proteomes" id="UP000789901">
    <property type="component" value="Unassembled WGS sequence"/>
</dbReference>
<evidence type="ECO:0000313" key="1">
    <source>
        <dbReference type="EMBL" id="CAG8685053.1"/>
    </source>
</evidence>
<dbReference type="Gene3D" id="3.80.10.10">
    <property type="entry name" value="Ribonuclease Inhibitor"/>
    <property type="match status" value="1"/>
</dbReference>
<keyword evidence="2" id="KW-1185">Reference proteome</keyword>
<dbReference type="SUPFAM" id="SSF52047">
    <property type="entry name" value="RNI-like"/>
    <property type="match status" value="1"/>
</dbReference>
<organism evidence="1 2">
    <name type="scientific">Gigaspora margarita</name>
    <dbReference type="NCBI Taxonomy" id="4874"/>
    <lineage>
        <taxon>Eukaryota</taxon>
        <taxon>Fungi</taxon>
        <taxon>Fungi incertae sedis</taxon>
        <taxon>Mucoromycota</taxon>
        <taxon>Glomeromycotina</taxon>
        <taxon>Glomeromycetes</taxon>
        <taxon>Diversisporales</taxon>
        <taxon>Gigasporaceae</taxon>
        <taxon>Gigaspora</taxon>
    </lineage>
</organism>
<reference evidence="1 2" key="1">
    <citation type="submission" date="2021-06" db="EMBL/GenBank/DDBJ databases">
        <authorList>
            <person name="Kallberg Y."/>
            <person name="Tangrot J."/>
            <person name="Rosling A."/>
        </authorList>
    </citation>
    <scope>NUCLEOTIDE SEQUENCE [LARGE SCALE GENOMIC DNA]</scope>
    <source>
        <strain evidence="1 2">120-4 pot B 10/14</strain>
    </source>
</reference>
<dbReference type="InterPro" id="IPR032675">
    <property type="entry name" value="LRR_dom_sf"/>
</dbReference>
<dbReference type="EMBL" id="CAJVQB010006489">
    <property type="protein sequence ID" value="CAG8685053.1"/>
    <property type="molecule type" value="Genomic_DNA"/>
</dbReference>
<feature type="non-terminal residue" evidence="1">
    <location>
        <position position="233"/>
    </location>
</feature>
<name>A0ABN7UXZ7_GIGMA</name>